<dbReference type="RefSeq" id="XP_029228365.1">
    <property type="nucleotide sequence ID" value="XM_029371621.1"/>
</dbReference>
<keyword evidence="5" id="KW-1185">Reference proteome</keyword>
<dbReference type="OrthoDB" id="266420at2759"/>
<dbReference type="PROSITE" id="PS51257">
    <property type="entry name" value="PROKAR_LIPOPROTEIN"/>
    <property type="match status" value="1"/>
</dbReference>
<feature type="transmembrane region" description="Helical" evidence="3">
    <location>
        <begin position="1778"/>
        <end position="1802"/>
    </location>
</feature>
<protein>
    <submittedName>
        <fullName evidence="4">Uncharacterized protein</fullName>
    </submittedName>
</protein>
<proteinExistence type="predicted"/>
<feature type="compositionally biased region" description="Acidic residues" evidence="2">
    <location>
        <begin position="1973"/>
        <end position="1983"/>
    </location>
</feature>
<feature type="compositionally biased region" description="Basic and acidic residues" evidence="2">
    <location>
        <begin position="2136"/>
        <end position="2152"/>
    </location>
</feature>
<dbReference type="PANTHER" id="PTHR40738">
    <property type="entry name" value="MEMBRANE-ASSOCIATED PROTEIN"/>
    <property type="match status" value="1"/>
</dbReference>
<feature type="region of interest" description="Disordered" evidence="2">
    <location>
        <begin position="2129"/>
        <end position="2156"/>
    </location>
</feature>
<keyword evidence="3" id="KW-0812">Transmembrane</keyword>
<dbReference type="EMBL" id="MKKU01000242">
    <property type="protein sequence ID" value="RNF18075.1"/>
    <property type="molecule type" value="Genomic_DNA"/>
</dbReference>
<dbReference type="GeneID" id="40318324"/>
<evidence type="ECO:0000313" key="5">
    <source>
        <dbReference type="Proteomes" id="UP000284403"/>
    </source>
</evidence>
<dbReference type="PANTHER" id="PTHR40738:SF1">
    <property type="entry name" value="MEMBRANE-ASSOCIATED PROTEIN"/>
    <property type="match status" value="1"/>
</dbReference>
<feature type="region of interest" description="Disordered" evidence="2">
    <location>
        <begin position="1951"/>
        <end position="1989"/>
    </location>
</feature>
<dbReference type="Proteomes" id="UP000284403">
    <property type="component" value="Unassembled WGS sequence"/>
</dbReference>
<gene>
    <name evidence="4" type="ORF">Tco025E_04713</name>
</gene>
<keyword evidence="3" id="KW-1133">Transmembrane helix</keyword>
<sequence>MAKYLAGTRGQSRVSLFSCALWTVTACMVTLLFVSLPTHAAAVVVDPPMPLLNVPFNVTADFMQAGKNLFLSSASSCEESKMVGSFCTLPASRTCEFTVPPASVGVSAEYDKEVPLLYVCSSAVPAKCIQTLQVHVIDSVPRYVFTGVPSTLALGNATPVGSVIGFFVDSDCSSPFLDMLAVKLGEDRRLTLTVSSSRIMHFCARIPQGPTGELSAFLQAATVVAFAPFSASGPGAVRYTTSTFVLSEFNQIPFASFSRSVLCDPLLQEPVSNGMLQRVTLFVYVPRGEYYLCTGVPYYMSTRVFMPSSSLIQIKEYGLQPHTMYTALPTNVTLALDAASMQHDTGTTIALFRSPDCRQDNVLPWRPSREWTVTDPGLYYACIRATGQKGKVNVLAANVTVMTRPTTASSPSPAVRGVDTVVTLGNRAASIPGAIVVGLSMTWDCSQLVSRATTTETGDKVTLRVPENALQTMSLCVSTPFSSKPLPPGEAPDRGYAYLLDKITTRPYALKYAALFAGKAGIVTFDPGVQFEAGAKGVFAMDACTKAVGVEFAMNETYAKRVVLPYAGKYSLCVKVPRDASFTPLASVVVYGAVALTPTSILADATTDVLVSQVPPVAPVRIVAAADCSAVPVAEGTASGSGTSELRVWYATATNLTVCVGYHGNDIGGDWNVIPVGILPVTSVSLLPKTVIVNKQNRVNFVVPDGAALAGFRVVAVRGAGASCASAPSGPTLPVTVPKHGRAFVLFTPPEVTVWTLCVGNSLGAFSPAGGVSSVEPLAMTTNPSPGAAGLPVTMKFDGASWQALNPTRFAVTDTEDSCAFASEDKVPPTYGEGSIDAASRVSSSFLTTQTGTLTVCVGWEDEAGSFFVYGSTIKLVTFTSLSRYVIRNSPNNVSAYPIIDGCSLFLVHCATEDMCGAPISSTVCLHATRRYHTSSLVPLQGAPLGQYVLCQEDVHQHEVAASPVLVTAVDPFAVTLVDTEVRQYRAADVAVSGGDTRTRTDSITLFTMPPGVSCGATDARREDTTLPAGVFNGTITVTKLTPIVEEVQLCVAASPTDAFLATTFTLLPYMTPATMLTGRTVHVRSGVWKENVVAKLTAAADCAGSVMSVKPALVADYVSELRVDGCAGGNLDRTSVHYCESRDGGSVYEHRGVMPLIRLQSCDRDHPAAILPIKVPPARPIENYGIDTALLVGPVLSKTSDCRDLLPGARGYSPRFDETATFFVCARPKGDRQFVFTSDTPTLEVENFKASPTSIPSELFDGVGGKLPVLLRLNFRTATKETYLSRSASCGSLLAAAAGLADEPPRACLELTGVSGVKYVCVANPDGGPPQLPVAELLVVNPPVSSLLDPILVIGAPFRVTLRVATESGQPRLYSLVPGGDAKSVFAPFYASFFRGIFLSSDACRSVATGSALTYVGSTGRAALPTADISGGPPSLSVCAGTPAGNLSAVKDIPISTVIIYPAQFVVGADIDVYVPLTPNGVFHLRRDPSCGGPEVVPSFTTNTEAHGVVHFRRSADDSLPAIGQWTLCLETHPAPKGNSSVLPALRLQPLTTIEAVKPVHYDVRGRDVVLWVDSPFYLLNDLWIPNLLPGFSTDRGCREQATRYGSWKAAKDPKGRGLRRIVVYAYEPAGPLYLCAAVPVNNTVAAVPYTGAIRFLPPKFSLPVTVSRCAAWHLSSCALPDVSPPGAFMTVIKGDCCRLIDRLNTVGSLTRDSDNTCRLQLDAALVKDYPSNEEFSVCALHAGDASYCTTLGTVQASNEGCFEGTTTTGTTLSTSMLIAIIVLCVIFGLLLLVLLLCLLLRCRNREQDKERDTYLAYPQLHGSETNPLTICTSSTSPPRAPKESLFLATRGSHSFGVSQNNFAGSSATDTILLQAAAAAATATGAREVTRRSMLEGLEEGERDQVRLEEARDRYNLRLACAEEQERVRVAAKEQEFNFEYSGNWTNPFAASGGGDDLAEGPAPSAPKPEELDTFTDTEDGPEPGPRDGYLTSVVELAPALAPFQHDPYLPVDPTTNSMGYTTTQRFHEEWRFLFEAEGVRRQRIFNYAEEEWQNLIDAEFSDYAYLQQAVSEKPLPPPPPPPPPPLPLATVLPFAMLIGQQQDAENKTHVRSDLNCIDDVDDVYDAPSHPAPMRKPEKKGSVKNVGDDRVNTAPATLAGRGARVSTAGEDELLSGGERLRCIGALRRKDN</sequence>
<keyword evidence="3" id="KW-0472">Membrane</keyword>
<keyword evidence="1" id="KW-0175">Coiled coil</keyword>
<evidence type="ECO:0000256" key="2">
    <source>
        <dbReference type="SAM" id="MobiDB-lite"/>
    </source>
</evidence>
<comment type="caution">
    <text evidence="4">The sequence shown here is derived from an EMBL/GenBank/DDBJ whole genome shotgun (WGS) entry which is preliminary data.</text>
</comment>
<evidence type="ECO:0000256" key="3">
    <source>
        <dbReference type="SAM" id="Phobius"/>
    </source>
</evidence>
<accession>A0A3R7L216</accession>
<reference evidence="4 5" key="1">
    <citation type="journal article" date="2018" name="BMC Genomics">
        <title>Genomic comparison of Trypanosoma conorhini and Trypanosoma rangeli to Trypanosoma cruzi strains of high and low virulence.</title>
        <authorList>
            <person name="Bradwell K.R."/>
            <person name="Koparde V.N."/>
            <person name="Matveyev A.V."/>
            <person name="Serrano M.G."/>
            <person name="Alves J.M."/>
            <person name="Parikh H."/>
            <person name="Huang B."/>
            <person name="Lee V."/>
            <person name="Espinosa-Alvarez O."/>
            <person name="Ortiz P.A."/>
            <person name="Costa-Martins A.G."/>
            <person name="Teixeira M.M."/>
            <person name="Buck G.A."/>
        </authorList>
    </citation>
    <scope>NUCLEOTIDE SEQUENCE [LARGE SCALE GENOMIC DNA]</scope>
    <source>
        <strain evidence="4 5">025E</strain>
    </source>
</reference>
<name>A0A3R7L216_9TRYP</name>
<evidence type="ECO:0000313" key="4">
    <source>
        <dbReference type="EMBL" id="RNF18075.1"/>
    </source>
</evidence>
<evidence type="ECO:0000256" key="1">
    <source>
        <dbReference type="SAM" id="Coils"/>
    </source>
</evidence>
<feature type="coiled-coil region" evidence="1">
    <location>
        <begin position="1899"/>
        <end position="1926"/>
    </location>
</feature>
<organism evidence="4 5">
    <name type="scientific">Trypanosoma conorhini</name>
    <dbReference type="NCBI Taxonomy" id="83891"/>
    <lineage>
        <taxon>Eukaryota</taxon>
        <taxon>Discoba</taxon>
        <taxon>Euglenozoa</taxon>
        <taxon>Kinetoplastea</taxon>
        <taxon>Metakinetoplastina</taxon>
        <taxon>Trypanosomatida</taxon>
        <taxon>Trypanosomatidae</taxon>
        <taxon>Trypanosoma</taxon>
    </lineage>
</organism>